<gene>
    <name evidence="1" type="ORF">ODALV1_LOCUS26677</name>
</gene>
<evidence type="ECO:0000313" key="1">
    <source>
        <dbReference type="EMBL" id="CAL8136916.1"/>
    </source>
</evidence>
<reference evidence="1 2" key="1">
    <citation type="submission" date="2024-08" db="EMBL/GenBank/DDBJ databases">
        <authorList>
            <person name="Cucini C."/>
            <person name="Frati F."/>
        </authorList>
    </citation>
    <scope>NUCLEOTIDE SEQUENCE [LARGE SCALE GENOMIC DNA]</scope>
</reference>
<accession>A0ABP1RVY6</accession>
<sequence length="140" mass="14977">MSEDIPAVQKLTHIHGYAGHTPTRPDCVLQFPPLTFDLVGVNCDFTNSGVIGYRAAESRGQSLDLHRSFNEPELMVYGGVTPHPETPCASNIGAVLITHYPGAPPDAASHNTVQGCPGLVANRSTHILPFSRLIAPNTHT</sequence>
<protein>
    <submittedName>
        <fullName evidence="1">Uncharacterized protein</fullName>
    </submittedName>
</protein>
<organism evidence="1 2">
    <name type="scientific">Orchesella dallaii</name>
    <dbReference type="NCBI Taxonomy" id="48710"/>
    <lineage>
        <taxon>Eukaryota</taxon>
        <taxon>Metazoa</taxon>
        <taxon>Ecdysozoa</taxon>
        <taxon>Arthropoda</taxon>
        <taxon>Hexapoda</taxon>
        <taxon>Collembola</taxon>
        <taxon>Entomobryomorpha</taxon>
        <taxon>Entomobryoidea</taxon>
        <taxon>Orchesellidae</taxon>
        <taxon>Orchesellinae</taxon>
        <taxon>Orchesella</taxon>
    </lineage>
</organism>
<comment type="caution">
    <text evidence="1">The sequence shown here is derived from an EMBL/GenBank/DDBJ whole genome shotgun (WGS) entry which is preliminary data.</text>
</comment>
<evidence type="ECO:0000313" key="2">
    <source>
        <dbReference type="Proteomes" id="UP001642540"/>
    </source>
</evidence>
<proteinExistence type="predicted"/>
<name>A0ABP1RVY6_9HEXA</name>
<dbReference type="Proteomes" id="UP001642540">
    <property type="component" value="Unassembled WGS sequence"/>
</dbReference>
<dbReference type="EMBL" id="CAXLJM020000112">
    <property type="protein sequence ID" value="CAL8136916.1"/>
    <property type="molecule type" value="Genomic_DNA"/>
</dbReference>
<keyword evidence="2" id="KW-1185">Reference proteome</keyword>